<dbReference type="Pfam" id="PF00111">
    <property type="entry name" value="Fer2"/>
    <property type="match status" value="1"/>
</dbReference>
<keyword evidence="4" id="KW-0479">Metal-binding</keyword>
<dbReference type="InterPro" id="IPR012675">
    <property type="entry name" value="Beta-grasp_dom_sf"/>
</dbReference>
<evidence type="ECO:0000313" key="11">
    <source>
        <dbReference type="EMBL" id="AWB65946.1"/>
    </source>
</evidence>
<reference evidence="11 12" key="1">
    <citation type="submission" date="2018-01" db="EMBL/GenBank/DDBJ databases">
        <title>Genome sequence of a Cantenovulum-like bacteria.</title>
        <authorList>
            <person name="Tan W.R."/>
            <person name="Lau N.-S."/>
            <person name="Go F."/>
            <person name="Amirul A.-A.A."/>
        </authorList>
    </citation>
    <scope>NUCLEOTIDE SEQUENCE [LARGE SCALE GENOMIC DNA]</scope>
    <source>
        <strain evidence="11 12">CCB-QB4</strain>
    </source>
</reference>
<evidence type="ECO:0000313" key="12">
    <source>
        <dbReference type="Proteomes" id="UP000244441"/>
    </source>
</evidence>
<evidence type="ECO:0000256" key="1">
    <source>
        <dbReference type="ARBA" id="ARBA00007874"/>
    </source>
</evidence>
<evidence type="ECO:0000256" key="7">
    <source>
        <dbReference type="ARBA" id="ARBA00023014"/>
    </source>
</evidence>
<keyword evidence="2" id="KW-0813">Transport</keyword>
<proteinExistence type="inferred from homology"/>
<evidence type="ECO:0000256" key="2">
    <source>
        <dbReference type="ARBA" id="ARBA00022448"/>
    </source>
</evidence>
<evidence type="ECO:0000256" key="8">
    <source>
        <dbReference type="ARBA" id="ARBA00023075"/>
    </source>
</evidence>
<dbReference type="SUPFAM" id="SSF54292">
    <property type="entry name" value="2Fe-2S ferredoxin-like"/>
    <property type="match status" value="1"/>
</dbReference>
<dbReference type="InterPro" id="IPR001041">
    <property type="entry name" value="2Fe-2S_ferredoxin-type"/>
</dbReference>
<dbReference type="PROSITE" id="PS00197">
    <property type="entry name" value="2FE2S_FER_1"/>
    <property type="match status" value="1"/>
</dbReference>
<dbReference type="PROSITE" id="PS51085">
    <property type="entry name" value="2FE2S_FER_2"/>
    <property type="match status" value="1"/>
</dbReference>
<dbReference type="InterPro" id="IPR036010">
    <property type="entry name" value="2Fe-2S_ferredoxin-like_sf"/>
</dbReference>
<keyword evidence="3" id="KW-0001">2Fe-2S</keyword>
<evidence type="ECO:0000256" key="4">
    <source>
        <dbReference type="ARBA" id="ARBA00022723"/>
    </source>
</evidence>
<accession>A0A2S0VP05</accession>
<feature type="domain" description="2Fe-2S ferredoxin-type" evidence="10">
    <location>
        <begin position="3"/>
        <end position="88"/>
    </location>
</feature>
<keyword evidence="7" id="KW-0411">Iron-sulfur</keyword>
<dbReference type="GO" id="GO:0051537">
    <property type="term" value="F:2 iron, 2 sulfur cluster binding"/>
    <property type="evidence" value="ECO:0007669"/>
    <property type="project" value="UniProtKB-KW"/>
</dbReference>
<evidence type="ECO:0000256" key="6">
    <source>
        <dbReference type="ARBA" id="ARBA00023004"/>
    </source>
</evidence>
<dbReference type="AlphaFoldDB" id="A0A2S0VP05"/>
<comment type="similarity">
    <text evidence="1">Belongs to the 2Fe2S plant-type ferredoxin family.</text>
</comment>
<evidence type="ECO:0000256" key="3">
    <source>
        <dbReference type="ARBA" id="ARBA00022714"/>
    </source>
</evidence>
<comment type="cofactor">
    <cofactor evidence="9">
        <name>[2Fe-2S] cluster</name>
        <dbReference type="ChEBI" id="CHEBI:190135"/>
    </cofactor>
</comment>
<dbReference type="NCBIfam" id="NF007985">
    <property type="entry name" value="PRK10713.1"/>
    <property type="match status" value="1"/>
</dbReference>
<dbReference type="Gene3D" id="3.10.20.30">
    <property type="match status" value="1"/>
</dbReference>
<dbReference type="KEGG" id="cate:C2869_05585"/>
<evidence type="ECO:0000256" key="5">
    <source>
        <dbReference type="ARBA" id="ARBA00022982"/>
    </source>
</evidence>
<dbReference type="PANTHER" id="PTHR43112:SF3">
    <property type="entry name" value="FERREDOXIN-2, CHLOROPLASTIC"/>
    <property type="match status" value="1"/>
</dbReference>
<dbReference type="Proteomes" id="UP000244441">
    <property type="component" value="Chromosome"/>
</dbReference>
<organism evidence="11 12">
    <name type="scientific">Saccharobesus litoralis</name>
    <dbReference type="NCBI Taxonomy" id="2172099"/>
    <lineage>
        <taxon>Bacteria</taxon>
        <taxon>Pseudomonadati</taxon>
        <taxon>Pseudomonadota</taxon>
        <taxon>Gammaproteobacteria</taxon>
        <taxon>Alteromonadales</taxon>
        <taxon>Alteromonadaceae</taxon>
        <taxon>Saccharobesus</taxon>
    </lineage>
</organism>
<keyword evidence="12" id="KW-1185">Reference proteome</keyword>
<keyword evidence="5" id="KW-0249">Electron transport</keyword>
<dbReference type="GO" id="GO:0046872">
    <property type="term" value="F:metal ion binding"/>
    <property type="evidence" value="ECO:0007669"/>
    <property type="project" value="UniProtKB-KW"/>
</dbReference>
<dbReference type="OrthoDB" id="9796486at2"/>
<dbReference type="InterPro" id="IPR006058">
    <property type="entry name" value="2Fe2S_fd_BS"/>
</dbReference>
<keyword evidence="6" id="KW-0408">Iron</keyword>
<dbReference type="CDD" id="cd00207">
    <property type="entry name" value="fer2"/>
    <property type="match status" value="1"/>
</dbReference>
<evidence type="ECO:0000259" key="10">
    <source>
        <dbReference type="PROSITE" id="PS51085"/>
    </source>
</evidence>
<evidence type="ECO:0000256" key="9">
    <source>
        <dbReference type="ARBA" id="ARBA00034078"/>
    </source>
</evidence>
<name>A0A2S0VP05_9ALTE</name>
<sequence>MSEEIEFTIVTEDYKNTNCQNLLEYIEQQKLDVHYHCRDGFCGACRTKLVDGEIRYHKEPLAFIRKGEFLPCCSYPQSDITIKTKPEKT</sequence>
<dbReference type="RefSeq" id="WP_108602018.1">
    <property type="nucleotide sequence ID" value="NZ_CP026604.1"/>
</dbReference>
<dbReference type="EMBL" id="CP026604">
    <property type="protein sequence ID" value="AWB65946.1"/>
    <property type="molecule type" value="Genomic_DNA"/>
</dbReference>
<dbReference type="PANTHER" id="PTHR43112">
    <property type="entry name" value="FERREDOXIN"/>
    <property type="match status" value="1"/>
</dbReference>
<keyword evidence="8" id="KW-0830">Ubiquinone</keyword>
<gene>
    <name evidence="11" type="ORF">C2869_05585</name>
</gene>
<protein>
    <submittedName>
        <fullName evidence="11">Ferredoxin</fullName>
    </submittedName>
</protein>